<evidence type="ECO:0000256" key="1">
    <source>
        <dbReference type="ARBA" id="ARBA00004123"/>
    </source>
</evidence>
<evidence type="ECO:0008006" key="5">
    <source>
        <dbReference type="Google" id="ProtNLM"/>
    </source>
</evidence>
<sequence>MDQTTNRTAVIELLRKDVATATIMKTLKVNKMFVWRCRKRLEEMGGDSRRPGSGRPRSLRTSALVKAVSSKVRRNPARSISTMAKEYSVSRRTMGRVVKEDLGLHPYRLRRRQLLSTATRSKRLTRSKLLKDWLAANPDVITQANLVPHSTNRLKEFPR</sequence>
<protein>
    <recommendedName>
        <fullName evidence="5">Transposase Tc1-like domain-containing protein</fullName>
    </recommendedName>
</protein>
<dbReference type="SUPFAM" id="SSF46689">
    <property type="entry name" value="Homeodomain-like"/>
    <property type="match status" value="1"/>
</dbReference>
<evidence type="ECO:0000313" key="3">
    <source>
        <dbReference type="EMBL" id="TRY70457.1"/>
    </source>
</evidence>
<dbReference type="GO" id="GO:0005634">
    <property type="term" value="C:nucleus"/>
    <property type="evidence" value="ECO:0007669"/>
    <property type="project" value="UniProtKB-SubCell"/>
</dbReference>
<keyword evidence="4" id="KW-1185">Reference proteome</keyword>
<comment type="caution">
    <text evidence="3">The sequence shown here is derived from an EMBL/GenBank/DDBJ whole genome shotgun (WGS) entry which is preliminary data.</text>
</comment>
<feature type="compositionally biased region" description="Low complexity" evidence="2">
    <location>
        <begin position="51"/>
        <end position="62"/>
    </location>
</feature>
<dbReference type="PANTHER" id="PTHR46068">
    <property type="entry name" value="PROTEIN CBG27172"/>
    <property type="match status" value="1"/>
</dbReference>
<comment type="subcellular location">
    <subcellularLocation>
        <location evidence="1">Nucleus</location>
    </subcellularLocation>
</comment>
<evidence type="ECO:0000313" key="4">
    <source>
        <dbReference type="Proteomes" id="UP000318571"/>
    </source>
</evidence>
<reference evidence="3 4" key="1">
    <citation type="journal article" date="2018" name="Nat. Ecol. Evol.">
        <title>Genomic signatures of mitonuclear coevolution across populations of Tigriopus californicus.</title>
        <authorList>
            <person name="Barreto F.S."/>
            <person name="Watson E.T."/>
            <person name="Lima T.G."/>
            <person name="Willett C.S."/>
            <person name="Edmands S."/>
            <person name="Li W."/>
            <person name="Burton R.S."/>
        </authorList>
    </citation>
    <scope>NUCLEOTIDE SEQUENCE [LARGE SCALE GENOMIC DNA]</scope>
    <source>
        <strain evidence="3 4">San Diego</strain>
    </source>
</reference>
<dbReference type="InterPro" id="IPR009057">
    <property type="entry name" value="Homeodomain-like_sf"/>
</dbReference>
<dbReference type="Proteomes" id="UP000318571">
    <property type="component" value="Chromosome 9"/>
</dbReference>
<feature type="region of interest" description="Disordered" evidence="2">
    <location>
        <begin position="44"/>
        <end position="77"/>
    </location>
</feature>
<dbReference type="PANTHER" id="PTHR46068:SF1">
    <property type="entry name" value="TRANSPOSASE IS30-LIKE HTH DOMAIN-CONTAINING PROTEIN"/>
    <property type="match status" value="1"/>
</dbReference>
<dbReference type="AlphaFoldDB" id="A0A553NYE7"/>
<organism evidence="3 4">
    <name type="scientific">Tigriopus californicus</name>
    <name type="common">Marine copepod</name>
    <dbReference type="NCBI Taxonomy" id="6832"/>
    <lineage>
        <taxon>Eukaryota</taxon>
        <taxon>Metazoa</taxon>
        <taxon>Ecdysozoa</taxon>
        <taxon>Arthropoda</taxon>
        <taxon>Crustacea</taxon>
        <taxon>Multicrustacea</taxon>
        <taxon>Hexanauplia</taxon>
        <taxon>Copepoda</taxon>
        <taxon>Harpacticoida</taxon>
        <taxon>Harpacticidae</taxon>
        <taxon>Tigriopus</taxon>
    </lineage>
</organism>
<dbReference type="OMA" id="RTARTPM"/>
<accession>A0A553NYE7</accession>
<gene>
    <name evidence="3" type="ORF">TCAL_17336</name>
</gene>
<evidence type="ECO:0000256" key="2">
    <source>
        <dbReference type="SAM" id="MobiDB-lite"/>
    </source>
</evidence>
<dbReference type="EMBL" id="VCGU01000009">
    <property type="protein sequence ID" value="TRY70457.1"/>
    <property type="molecule type" value="Genomic_DNA"/>
</dbReference>
<dbReference type="STRING" id="6832.A0A553NYE7"/>
<proteinExistence type="predicted"/>
<name>A0A553NYE7_TIGCA</name>